<keyword evidence="4" id="KW-1185">Reference proteome</keyword>
<keyword evidence="1" id="KW-0812">Transmembrane</keyword>
<feature type="domain" description="DUF2231" evidence="2">
    <location>
        <begin position="6"/>
        <end position="147"/>
    </location>
</feature>
<proteinExistence type="predicted"/>
<dbReference type="Proteomes" id="UP001596302">
    <property type="component" value="Unassembled WGS sequence"/>
</dbReference>
<sequence>MFTVLGVPAHPLLVHAVVVLIPLAALGAVVLAMRPAWTRAYGPLVAAAALVGAVTATLAKFAGDQLQAAIEITPSFVPVIEQHTRFGLFAVGASWVFAVLAIGAELLDRRTRGSAPRIARVTSAVSGLVAITATTLAGHSGAQAVWGSVPA</sequence>
<dbReference type="EMBL" id="JBHSQW010000044">
    <property type="protein sequence ID" value="MFC5996553.1"/>
    <property type="molecule type" value="Genomic_DNA"/>
</dbReference>
<organism evidence="3 4">
    <name type="scientific">Pseudonocardia hispaniensis</name>
    <dbReference type="NCBI Taxonomy" id="904933"/>
    <lineage>
        <taxon>Bacteria</taxon>
        <taxon>Bacillati</taxon>
        <taxon>Actinomycetota</taxon>
        <taxon>Actinomycetes</taxon>
        <taxon>Pseudonocardiales</taxon>
        <taxon>Pseudonocardiaceae</taxon>
        <taxon>Pseudonocardia</taxon>
    </lineage>
</organism>
<dbReference type="InterPro" id="IPR019251">
    <property type="entry name" value="DUF2231_TM"/>
</dbReference>
<evidence type="ECO:0000313" key="3">
    <source>
        <dbReference type="EMBL" id="MFC5996553.1"/>
    </source>
</evidence>
<name>A0ABW1J6P7_9PSEU</name>
<feature type="transmembrane region" description="Helical" evidence="1">
    <location>
        <begin position="86"/>
        <end position="107"/>
    </location>
</feature>
<evidence type="ECO:0000256" key="1">
    <source>
        <dbReference type="SAM" id="Phobius"/>
    </source>
</evidence>
<dbReference type="Pfam" id="PF09990">
    <property type="entry name" value="DUF2231"/>
    <property type="match status" value="1"/>
</dbReference>
<evidence type="ECO:0000259" key="2">
    <source>
        <dbReference type="Pfam" id="PF09990"/>
    </source>
</evidence>
<keyword evidence="1" id="KW-1133">Transmembrane helix</keyword>
<gene>
    <name evidence="3" type="ORF">ACFQE5_20305</name>
</gene>
<feature type="transmembrane region" description="Helical" evidence="1">
    <location>
        <begin position="40"/>
        <end position="59"/>
    </location>
</feature>
<dbReference type="RefSeq" id="WP_379587296.1">
    <property type="nucleotide sequence ID" value="NZ_JBHSQW010000044.1"/>
</dbReference>
<accession>A0ABW1J6P7</accession>
<reference evidence="4" key="1">
    <citation type="journal article" date="2019" name="Int. J. Syst. Evol. Microbiol.">
        <title>The Global Catalogue of Microorganisms (GCM) 10K type strain sequencing project: providing services to taxonomists for standard genome sequencing and annotation.</title>
        <authorList>
            <consortium name="The Broad Institute Genomics Platform"/>
            <consortium name="The Broad Institute Genome Sequencing Center for Infectious Disease"/>
            <person name="Wu L."/>
            <person name="Ma J."/>
        </authorList>
    </citation>
    <scope>NUCLEOTIDE SEQUENCE [LARGE SCALE GENOMIC DNA]</scope>
    <source>
        <strain evidence="4">CCM 8391</strain>
    </source>
</reference>
<comment type="caution">
    <text evidence="3">The sequence shown here is derived from an EMBL/GenBank/DDBJ whole genome shotgun (WGS) entry which is preliminary data.</text>
</comment>
<protein>
    <submittedName>
        <fullName evidence="3">DUF2231 domain-containing protein</fullName>
    </submittedName>
</protein>
<evidence type="ECO:0000313" key="4">
    <source>
        <dbReference type="Proteomes" id="UP001596302"/>
    </source>
</evidence>
<feature type="transmembrane region" description="Helical" evidence="1">
    <location>
        <begin position="12"/>
        <end position="33"/>
    </location>
</feature>
<keyword evidence="1" id="KW-0472">Membrane</keyword>